<dbReference type="RefSeq" id="WP_163720298.1">
    <property type="nucleotide sequence ID" value="NZ_AP022574.1"/>
</dbReference>
<feature type="active site" description="Nucleophile" evidence="1">
    <location>
        <position position="198"/>
    </location>
</feature>
<dbReference type="GO" id="GO:0009252">
    <property type="term" value="P:peptidoglycan biosynthetic process"/>
    <property type="evidence" value="ECO:0007669"/>
    <property type="project" value="UniProtKB-KW"/>
</dbReference>
<feature type="active site" description="Proton donor/acceptor" evidence="1">
    <location>
        <position position="188"/>
    </location>
</feature>
<keyword evidence="2" id="KW-0732">Signal</keyword>
<reference evidence="4 5" key="1">
    <citation type="journal article" date="2019" name="Emerg. Microbes Infect.">
        <title>Comprehensive subspecies identification of 175 nontuberculous mycobacteria species based on 7547 genomic profiles.</title>
        <authorList>
            <person name="Matsumoto Y."/>
            <person name="Kinjo T."/>
            <person name="Motooka D."/>
            <person name="Nabeya D."/>
            <person name="Jung N."/>
            <person name="Uechi K."/>
            <person name="Horii T."/>
            <person name="Iida T."/>
            <person name="Fujita J."/>
            <person name="Nakamura S."/>
        </authorList>
    </citation>
    <scope>NUCLEOTIDE SEQUENCE [LARGE SCALE GENOMIC DNA]</scope>
    <source>
        <strain evidence="4 5">JCM 13323</strain>
    </source>
</reference>
<dbReference type="Pfam" id="PF03734">
    <property type="entry name" value="YkuD"/>
    <property type="match status" value="1"/>
</dbReference>
<dbReference type="Proteomes" id="UP000466514">
    <property type="component" value="Chromosome"/>
</dbReference>
<dbReference type="PANTHER" id="PTHR38589:SF1">
    <property type="entry name" value="BLR0621 PROTEIN"/>
    <property type="match status" value="1"/>
</dbReference>
<comment type="pathway">
    <text evidence="1">Cell wall biogenesis; peptidoglycan biosynthesis.</text>
</comment>
<evidence type="ECO:0000259" key="3">
    <source>
        <dbReference type="PROSITE" id="PS52029"/>
    </source>
</evidence>
<evidence type="ECO:0000256" key="1">
    <source>
        <dbReference type="PROSITE-ProRule" id="PRU01373"/>
    </source>
</evidence>
<keyword evidence="1" id="KW-0133">Cell shape</keyword>
<feature type="chain" id="PRO_5029518418" description="L,D-TPase catalytic domain-containing protein" evidence="2">
    <location>
        <begin position="28"/>
        <end position="226"/>
    </location>
</feature>
<dbReference type="PANTHER" id="PTHR38589">
    <property type="entry name" value="BLR0621 PROTEIN"/>
    <property type="match status" value="1"/>
</dbReference>
<organism evidence="4 5">
    <name type="scientific">Mycolicibacterium psychrotolerans</name>
    <dbReference type="NCBI Taxonomy" id="216929"/>
    <lineage>
        <taxon>Bacteria</taxon>
        <taxon>Bacillati</taxon>
        <taxon>Actinomycetota</taxon>
        <taxon>Actinomycetes</taxon>
        <taxon>Mycobacteriales</taxon>
        <taxon>Mycobacteriaceae</taxon>
        <taxon>Mycolicibacterium</taxon>
    </lineage>
</organism>
<evidence type="ECO:0000313" key="5">
    <source>
        <dbReference type="Proteomes" id="UP000466514"/>
    </source>
</evidence>
<dbReference type="GO" id="GO:0071555">
    <property type="term" value="P:cell wall organization"/>
    <property type="evidence" value="ECO:0007669"/>
    <property type="project" value="UniProtKB-UniRule"/>
</dbReference>
<dbReference type="GO" id="GO:0008360">
    <property type="term" value="P:regulation of cell shape"/>
    <property type="evidence" value="ECO:0007669"/>
    <property type="project" value="UniProtKB-UniRule"/>
</dbReference>
<keyword evidence="5" id="KW-1185">Reference proteome</keyword>
<dbReference type="PROSITE" id="PS52029">
    <property type="entry name" value="LD_TPASE"/>
    <property type="match status" value="1"/>
</dbReference>
<sequence>MRRLFTVLCASAITLVLTCATAPVGYAAFNPWFAGSVGSATQVLSVTGTGGSEAKLDVWQRTATGWQPVSGGVGIPAKIGAKGMSANHFDGSMMTPKGVYTLDFSFGTQPDPGGGLRYIRVGPNHWWDGDMKSPTYNTMQVCDRDNCRFNTSPSSGTENLDIPQYAHAVVMGVNKERIPGKGGAFFVHSTDGGPTAGCVAIDDATLVTIMRWLRPGAMIAVTSATD</sequence>
<keyword evidence="1" id="KW-0573">Peptidoglycan synthesis</keyword>
<keyword evidence="1" id="KW-0961">Cell wall biogenesis/degradation</keyword>
<dbReference type="GO" id="GO:0016740">
    <property type="term" value="F:transferase activity"/>
    <property type="evidence" value="ECO:0007669"/>
    <property type="project" value="InterPro"/>
</dbReference>
<proteinExistence type="predicted"/>
<dbReference type="InterPro" id="IPR005490">
    <property type="entry name" value="LD_TPept_cat_dom"/>
</dbReference>
<dbReference type="KEGG" id="mpsc:MPSYJ_05400"/>
<protein>
    <recommendedName>
        <fullName evidence="3">L,D-TPase catalytic domain-containing protein</fullName>
    </recommendedName>
</protein>
<feature type="signal peptide" evidence="2">
    <location>
        <begin position="1"/>
        <end position="27"/>
    </location>
</feature>
<dbReference type="EMBL" id="AP022574">
    <property type="protein sequence ID" value="BBX67079.1"/>
    <property type="molecule type" value="Genomic_DNA"/>
</dbReference>
<feature type="domain" description="L,D-TPase catalytic" evidence="3">
    <location>
        <begin position="45"/>
        <end position="222"/>
    </location>
</feature>
<dbReference type="AlphaFoldDB" id="A0A7I7M6S3"/>
<accession>A0A7I7M6S3</accession>
<evidence type="ECO:0000313" key="4">
    <source>
        <dbReference type="EMBL" id="BBX67079.1"/>
    </source>
</evidence>
<gene>
    <name evidence="4" type="ORF">MPSYJ_05400</name>
</gene>
<name>A0A7I7M6S3_9MYCO</name>
<evidence type="ECO:0000256" key="2">
    <source>
        <dbReference type="SAM" id="SignalP"/>
    </source>
</evidence>